<gene>
    <name evidence="1" type="ORF">BDV33DRAFT_210981</name>
</gene>
<protein>
    <submittedName>
        <fullName evidence="1">Uncharacterized protein</fullName>
    </submittedName>
</protein>
<evidence type="ECO:0000313" key="2">
    <source>
        <dbReference type="Proteomes" id="UP000326799"/>
    </source>
</evidence>
<dbReference type="Pfam" id="PF12013">
    <property type="entry name" value="OrsD"/>
    <property type="match status" value="1"/>
</dbReference>
<evidence type="ECO:0000313" key="1">
    <source>
        <dbReference type="EMBL" id="KAB8212713.1"/>
    </source>
</evidence>
<dbReference type="EMBL" id="ML733988">
    <property type="protein sequence ID" value="KAB8212713.1"/>
    <property type="molecule type" value="Genomic_DNA"/>
</dbReference>
<reference evidence="1 2" key="1">
    <citation type="submission" date="2019-04" db="EMBL/GenBank/DDBJ databases">
        <title>Fungal friends and foes A comparative genomics study of 23 Aspergillus species from section Flavi.</title>
        <authorList>
            <consortium name="DOE Joint Genome Institute"/>
            <person name="Kjaerbolling I."/>
            <person name="Vesth T.C."/>
            <person name="Frisvad J.C."/>
            <person name="Nybo J.L."/>
            <person name="Theobald S."/>
            <person name="Kildgaard S."/>
            <person name="Petersen T.I."/>
            <person name="Kuo A."/>
            <person name="Sato A."/>
            <person name="Lyhne E.K."/>
            <person name="Kogle M.E."/>
            <person name="Wiebenga A."/>
            <person name="Kun R.S."/>
            <person name="Lubbers R.J."/>
            <person name="Makela M.R."/>
            <person name="Barry K."/>
            <person name="Chovatia M."/>
            <person name="Clum A."/>
            <person name="Daum C."/>
            <person name="Haridas S."/>
            <person name="He G."/>
            <person name="LaButti K."/>
            <person name="Lipzen A."/>
            <person name="Mondo S."/>
            <person name="Pangilinan J."/>
            <person name="Riley R."/>
            <person name="Salamov A."/>
            <person name="Simmons B.A."/>
            <person name="Magnuson J.K."/>
            <person name="Henrissat B."/>
            <person name="Mortensen U.H."/>
            <person name="Larsen T.O."/>
            <person name="De vries R.P."/>
            <person name="Grigoriev I.V."/>
            <person name="Machida M."/>
            <person name="Baker S.E."/>
            <person name="Andersen M.R."/>
        </authorList>
    </citation>
    <scope>NUCLEOTIDE SEQUENCE [LARGE SCALE GENOMIC DNA]</scope>
    <source>
        <strain evidence="1 2">CBS 126849</strain>
    </source>
</reference>
<name>A0A5N6E7E8_9EURO</name>
<dbReference type="Proteomes" id="UP000326799">
    <property type="component" value="Unassembled WGS sequence"/>
</dbReference>
<dbReference type="AlphaFoldDB" id="A0A5N6E7E8"/>
<organism evidence="1 2">
    <name type="scientific">Aspergillus novoparasiticus</name>
    <dbReference type="NCBI Taxonomy" id="986946"/>
    <lineage>
        <taxon>Eukaryota</taxon>
        <taxon>Fungi</taxon>
        <taxon>Dikarya</taxon>
        <taxon>Ascomycota</taxon>
        <taxon>Pezizomycotina</taxon>
        <taxon>Eurotiomycetes</taxon>
        <taxon>Eurotiomycetidae</taxon>
        <taxon>Eurotiales</taxon>
        <taxon>Aspergillaceae</taxon>
        <taxon>Aspergillus</taxon>
        <taxon>Aspergillus subgen. Circumdati</taxon>
    </lineage>
</organism>
<dbReference type="InterPro" id="IPR022698">
    <property type="entry name" value="OrsD"/>
</dbReference>
<accession>A0A5N6E7E8</accession>
<proteinExistence type="predicted"/>
<sequence>MDLFSYKPTYRVWICVSCQYALCPQRLEGYLRRQHAKHPTAATAAMLQRPWLDPAQEPCVFPASSSSPVPGLPIHEIESVFSKSIRSFVLWYKQGQLLSQCTLFLPVEK</sequence>
<keyword evidence="2" id="KW-1185">Reference proteome</keyword>